<dbReference type="HOGENOM" id="CLU_079909_0_0_0"/>
<evidence type="ECO:0000256" key="7">
    <source>
        <dbReference type="RuleBase" id="RU362048"/>
    </source>
</evidence>
<dbReference type="PANTHER" id="PTHR33508:SF1">
    <property type="entry name" value="UPF0056 MEMBRANE PROTEIN YHCE"/>
    <property type="match status" value="1"/>
</dbReference>
<comment type="subcellular location">
    <subcellularLocation>
        <location evidence="1 7">Cell membrane</location>
        <topology evidence="1 7">Multi-pass membrane protein</topology>
    </subcellularLocation>
</comment>
<dbReference type="InterPro" id="IPR002771">
    <property type="entry name" value="Multi_antbiot-R_MarC"/>
</dbReference>
<evidence type="ECO:0000256" key="1">
    <source>
        <dbReference type="ARBA" id="ARBA00004651"/>
    </source>
</evidence>
<dbReference type="EMBL" id="CP001826">
    <property type="protein sequence ID" value="ACZ43726.1"/>
    <property type="molecule type" value="Genomic_DNA"/>
</dbReference>
<feature type="transmembrane region" description="Helical" evidence="7">
    <location>
        <begin position="145"/>
        <end position="166"/>
    </location>
</feature>
<feature type="transmembrane region" description="Helical" evidence="7">
    <location>
        <begin position="6"/>
        <end position="27"/>
    </location>
</feature>
<dbReference type="GO" id="GO:0005886">
    <property type="term" value="C:plasma membrane"/>
    <property type="evidence" value="ECO:0007669"/>
    <property type="project" value="UniProtKB-SubCell"/>
</dbReference>
<dbReference type="AlphaFoldDB" id="D1CJ06"/>
<feature type="transmembrane region" description="Helical" evidence="7">
    <location>
        <begin position="178"/>
        <end position="197"/>
    </location>
</feature>
<reference evidence="9" key="1">
    <citation type="journal article" date="2010" name="Stand. Genomic Sci.">
        <title>Complete genome sequence of 'Thermobaculum terrenum' type strain (YNP1).</title>
        <authorList>
            <person name="Kiss H."/>
            <person name="Cleland D."/>
            <person name="Lapidus A."/>
            <person name="Lucas S."/>
            <person name="Glavina Del Rio T."/>
            <person name="Nolan M."/>
            <person name="Tice H."/>
            <person name="Han C."/>
            <person name="Goodwin L."/>
            <person name="Pitluck S."/>
            <person name="Liolios K."/>
            <person name="Ivanova N."/>
            <person name="Mavromatis K."/>
            <person name="Ovchinnikova G."/>
            <person name="Pati A."/>
            <person name="Chen A."/>
            <person name="Palaniappan K."/>
            <person name="Land M."/>
            <person name="Hauser L."/>
            <person name="Chang Y."/>
            <person name="Jeffries C."/>
            <person name="Lu M."/>
            <person name="Brettin T."/>
            <person name="Detter J."/>
            <person name="Goker M."/>
            <person name="Tindall B."/>
            <person name="Beck B."/>
            <person name="McDermott T."/>
            <person name="Woyke T."/>
            <person name="Bristow J."/>
            <person name="Eisen J."/>
            <person name="Markowitz V."/>
            <person name="Hugenholtz P."/>
            <person name="Kyrpides N."/>
            <person name="Klenk H."/>
            <person name="Cheng J."/>
        </authorList>
    </citation>
    <scope>NUCLEOTIDE SEQUENCE [LARGE SCALE GENOMIC DNA]</scope>
    <source>
        <strain evidence="9">ATCC BAA-798 / YNP1</strain>
    </source>
</reference>
<keyword evidence="9" id="KW-1185">Reference proteome</keyword>
<name>D1CJ06_THET1</name>
<evidence type="ECO:0000313" key="9">
    <source>
        <dbReference type="Proteomes" id="UP000000323"/>
    </source>
</evidence>
<proteinExistence type="inferred from homology"/>
<dbReference type="Proteomes" id="UP000000323">
    <property type="component" value="Chromosome 2"/>
</dbReference>
<feature type="transmembrane region" description="Helical" evidence="7">
    <location>
        <begin position="39"/>
        <end position="59"/>
    </location>
</feature>
<keyword evidence="5 7" id="KW-1133">Transmembrane helix</keyword>
<accession>D1CJ06</accession>
<dbReference type="STRING" id="525904.Tter_2843"/>
<evidence type="ECO:0000256" key="6">
    <source>
        <dbReference type="ARBA" id="ARBA00023136"/>
    </source>
</evidence>
<evidence type="ECO:0000256" key="4">
    <source>
        <dbReference type="ARBA" id="ARBA00022692"/>
    </source>
</evidence>
<feature type="transmembrane region" description="Helical" evidence="7">
    <location>
        <begin position="71"/>
        <end position="90"/>
    </location>
</feature>
<sequence length="212" mass="22457">MNFFLKALVALFTIVDPIGMAPIVVGLTAHLSPAVRRRVVTRATLIATGVVAVFALFGKPLLEFLGITPEAFSIAGGALLFLVSIDMLFGRESGARETGREAREARTREDISVFPLAIPLIAGPGTITTVILLMDSAQGHASRQLAVAAAVAIVMFCTWVSMSLAFPIQKRMGTTGTLVLSRVLGMLLAAIAIQYILNGLSSFAESLRTILS</sequence>
<dbReference type="PANTHER" id="PTHR33508">
    <property type="entry name" value="UPF0056 MEMBRANE PROTEIN YHCE"/>
    <property type="match status" value="1"/>
</dbReference>
<dbReference type="eggNOG" id="COG2095">
    <property type="taxonomic scope" value="Bacteria"/>
</dbReference>
<keyword evidence="3" id="KW-1003">Cell membrane</keyword>
<keyword evidence="4 7" id="KW-0812">Transmembrane</keyword>
<evidence type="ECO:0000256" key="3">
    <source>
        <dbReference type="ARBA" id="ARBA00022475"/>
    </source>
</evidence>
<dbReference type="Pfam" id="PF01914">
    <property type="entry name" value="MarC"/>
    <property type="match status" value="1"/>
</dbReference>
<dbReference type="NCBIfam" id="TIGR00427">
    <property type="entry name" value="NAAT family transporter"/>
    <property type="match status" value="1"/>
</dbReference>
<keyword evidence="6 7" id="KW-0472">Membrane</keyword>
<comment type="similarity">
    <text evidence="2 7">Belongs to the UPF0056 (MarC) family.</text>
</comment>
<organism evidence="8 9">
    <name type="scientific">Thermobaculum terrenum (strain ATCC BAA-798 / CCMEE 7001 / YNP1)</name>
    <dbReference type="NCBI Taxonomy" id="525904"/>
    <lineage>
        <taxon>Bacteria</taxon>
        <taxon>Bacillati</taxon>
        <taxon>Chloroflexota</taxon>
        <taxon>Chloroflexia</taxon>
        <taxon>Candidatus Thermobaculales</taxon>
        <taxon>Candidatus Thermobaculaceae</taxon>
        <taxon>Thermobaculum</taxon>
    </lineage>
</organism>
<dbReference type="RefSeq" id="WP_012876756.1">
    <property type="nucleotide sequence ID" value="NC_013526.1"/>
</dbReference>
<feature type="transmembrane region" description="Helical" evidence="7">
    <location>
        <begin position="111"/>
        <end position="133"/>
    </location>
</feature>
<gene>
    <name evidence="8" type="ordered locus">Tter_2843</name>
</gene>
<evidence type="ECO:0000313" key="8">
    <source>
        <dbReference type="EMBL" id="ACZ43726.1"/>
    </source>
</evidence>
<dbReference type="KEGG" id="ttr:Tter_2843"/>
<evidence type="ECO:0000256" key="2">
    <source>
        <dbReference type="ARBA" id="ARBA00009784"/>
    </source>
</evidence>
<evidence type="ECO:0000256" key="5">
    <source>
        <dbReference type="ARBA" id="ARBA00022989"/>
    </source>
</evidence>
<dbReference type="OrthoDB" id="21094at2"/>
<protein>
    <recommendedName>
        <fullName evidence="7">UPF0056 membrane protein</fullName>
    </recommendedName>
</protein>